<gene>
    <name evidence="1" type="ORF">SAMN03080599_01344</name>
</gene>
<keyword evidence="2" id="KW-1185">Reference proteome</keyword>
<reference evidence="1 2" key="1">
    <citation type="submission" date="2016-10" db="EMBL/GenBank/DDBJ databases">
        <authorList>
            <person name="de Groot N.N."/>
        </authorList>
    </citation>
    <scope>NUCLEOTIDE SEQUENCE [LARGE SCALE GENOMIC DNA]</scope>
    <source>
        <strain evidence="1 2">DSM 2784</strain>
    </source>
</reference>
<dbReference type="RefSeq" id="WP_092590130.1">
    <property type="nucleotide sequence ID" value="NZ_FMWL01000005.1"/>
</dbReference>
<name>A0A1G5RXY5_9FIRM</name>
<sequence>MHIDFNALAYLAGQYKTENRMSLLKNAGKGDPAEGEKLLKAEGWFSGDSLRPDGEALLEVLAAPERSGRVAIREGNVLIEKLGYKKGESYVLAEHTESGFEVSRSESLQPVLMALSQVTGMSRVVAYDLELELSSEDALIYLGLVDLYRKTAMLGLWSVPVPDVNVEALAAHLAAPVAGSLVAMVKDRRDFEVTLKPADLKARLVSGLGAASEATSGLVKMLDSGDLRLAGDHGKFAMEFLVPRAVTTLEVFNQVGDKLAGSEAMVVSAGLNEHLLIKFGGGQCALSLISGSYLLKLIENVLKAPALEV</sequence>
<dbReference type="AlphaFoldDB" id="A0A1G5RXY5"/>
<dbReference type="EMBL" id="FMWL01000005">
    <property type="protein sequence ID" value="SCZ78610.1"/>
    <property type="molecule type" value="Genomic_DNA"/>
</dbReference>
<dbReference type="Proteomes" id="UP000199208">
    <property type="component" value="Unassembled WGS sequence"/>
</dbReference>
<protein>
    <submittedName>
        <fullName evidence="1">Uncharacterized protein</fullName>
    </submittedName>
</protein>
<evidence type="ECO:0000313" key="1">
    <source>
        <dbReference type="EMBL" id="SCZ78610.1"/>
    </source>
</evidence>
<proteinExistence type="predicted"/>
<evidence type="ECO:0000313" key="2">
    <source>
        <dbReference type="Proteomes" id="UP000199208"/>
    </source>
</evidence>
<dbReference type="STRING" id="1120920.SAMN03080599_01344"/>
<accession>A0A1G5RXY5</accession>
<organism evidence="1 2">
    <name type="scientific">Acidaminobacter hydrogenoformans DSM 2784</name>
    <dbReference type="NCBI Taxonomy" id="1120920"/>
    <lineage>
        <taxon>Bacteria</taxon>
        <taxon>Bacillati</taxon>
        <taxon>Bacillota</taxon>
        <taxon>Clostridia</taxon>
        <taxon>Peptostreptococcales</taxon>
        <taxon>Acidaminobacteraceae</taxon>
        <taxon>Acidaminobacter</taxon>
    </lineage>
</organism>